<organism evidence="1 2">
    <name type="scientific">Cichorium intybus</name>
    <name type="common">Chicory</name>
    <dbReference type="NCBI Taxonomy" id="13427"/>
    <lineage>
        <taxon>Eukaryota</taxon>
        <taxon>Viridiplantae</taxon>
        <taxon>Streptophyta</taxon>
        <taxon>Embryophyta</taxon>
        <taxon>Tracheophyta</taxon>
        <taxon>Spermatophyta</taxon>
        <taxon>Magnoliopsida</taxon>
        <taxon>eudicotyledons</taxon>
        <taxon>Gunneridae</taxon>
        <taxon>Pentapetalae</taxon>
        <taxon>asterids</taxon>
        <taxon>campanulids</taxon>
        <taxon>Asterales</taxon>
        <taxon>Asteraceae</taxon>
        <taxon>Cichorioideae</taxon>
        <taxon>Cichorieae</taxon>
        <taxon>Cichoriinae</taxon>
        <taxon>Cichorium</taxon>
    </lineage>
</organism>
<comment type="caution">
    <text evidence="1">The sequence shown here is derived from an EMBL/GenBank/DDBJ whole genome shotgun (WGS) entry which is preliminary data.</text>
</comment>
<accession>A0ACB8ZQV4</accession>
<evidence type="ECO:0000313" key="2">
    <source>
        <dbReference type="Proteomes" id="UP001055811"/>
    </source>
</evidence>
<reference evidence="2" key="1">
    <citation type="journal article" date="2022" name="Mol. Ecol. Resour.">
        <title>The genomes of chicory, endive, great burdock and yacon provide insights into Asteraceae palaeo-polyploidization history and plant inulin production.</title>
        <authorList>
            <person name="Fan W."/>
            <person name="Wang S."/>
            <person name="Wang H."/>
            <person name="Wang A."/>
            <person name="Jiang F."/>
            <person name="Liu H."/>
            <person name="Zhao H."/>
            <person name="Xu D."/>
            <person name="Zhang Y."/>
        </authorList>
    </citation>
    <scope>NUCLEOTIDE SEQUENCE [LARGE SCALE GENOMIC DNA]</scope>
    <source>
        <strain evidence="2">cv. Punajuju</strain>
    </source>
</reference>
<proteinExistence type="predicted"/>
<dbReference type="Proteomes" id="UP001055811">
    <property type="component" value="Linkage Group LG08"/>
</dbReference>
<name>A0ACB8ZQV4_CICIN</name>
<protein>
    <submittedName>
        <fullName evidence="1">Uncharacterized protein</fullName>
    </submittedName>
</protein>
<sequence>MDRFLFQPNALEDRQQQRPPIEEIISFPIILSDRIRHAVSESKSHKLECNDVGKKVHTLSEMLRSTVRFASSTPSFYEPPLRRIFTDIAINLNRTLTLVRKCRHRSIFRRFVTNIGIPDFRKLFNLLDMSIGDMNWLLSIFDRGGEGIVLSLPPIANNDPILAWVWSIIASLHLCSLNLKIEVAHELYSLAQDNDRNKNIIVEEGGISPLLKLLKEDSSPDAQIAAALALFNLANNQIRARLIFNEHGVPIIAHVFRNSPIMVQIEVAKLIATMAEHDTFSQEGFAREDLIRTLVTLMSFDNNLPLQTQLTLEFKTNCSGALWMLARGSITNSRKIIEAKGLLCLAKLIEGEKGEIQINCLMTLMEITAAVEYNPDLRRTAFKNNSPIVDQLLRLINQSDDPVIKIPAIRTIGHLARTFPARQTQVIGPLVKQLGHRNPDVGMESVIALGKFTCPENYLCAEHSKTIFEFEGVQPVLRLLRGNERTQYYALVLLCYLSMHAGNSERLQQTRLLIALEGANKSFACNYSELRELVAQATYHLKIAHSGLFLSQRQSYSR</sequence>
<gene>
    <name evidence="1" type="ORF">L2E82_42094</name>
</gene>
<evidence type="ECO:0000313" key="1">
    <source>
        <dbReference type="EMBL" id="KAI3698500.1"/>
    </source>
</evidence>
<keyword evidence="2" id="KW-1185">Reference proteome</keyword>
<reference evidence="1 2" key="2">
    <citation type="journal article" date="2022" name="Mol. Ecol. Resour.">
        <title>The genomes of chicory, endive, great burdock and yacon provide insights into Asteraceae paleo-polyploidization history and plant inulin production.</title>
        <authorList>
            <person name="Fan W."/>
            <person name="Wang S."/>
            <person name="Wang H."/>
            <person name="Wang A."/>
            <person name="Jiang F."/>
            <person name="Liu H."/>
            <person name="Zhao H."/>
            <person name="Xu D."/>
            <person name="Zhang Y."/>
        </authorList>
    </citation>
    <scope>NUCLEOTIDE SEQUENCE [LARGE SCALE GENOMIC DNA]</scope>
    <source>
        <strain evidence="2">cv. Punajuju</strain>
        <tissue evidence="1">Leaves</tissue>
    </source>
</reference>
<dbReference type="EMBL" id="CM042016">
    <property type="protein sequence ID" value="KAI3698500.1"/>
    <property type="molecule type" value="Genomic_DNA"/>
</dbReference>